<organism evidence="1 4">
    <name type="scientific">Lacticaseibacillus rhamnosus</name>
    <name type="common">Lactobacillus rhamnosus</name>
    <dbReference type="NCBI Taxonomy" id="47715"/>
    <lineage>
        <taxon>Bacteria</taxon>
        <taxon>Bacillati</taxon>
        <taxon>Bacillota</taxon>
        <taxon>Bacilli</taxon>
        <taxon>Lactobacillales</taxon>
        <taxon>Lactobacillaceae</taxon>
        <taxon>Lacticaseibacillus</taxon>
    </lineage>
</organism>
<sequence length="118" mass="13357">MTYFDKIVNFIAKTCQVSDLLEKEENDDFVFFKVRGLSSYNNLMHALNFLSAMAGFLEQLSLPLQIQVTQIPLSGNESKVDVIVTKLLKSEYHHAVQKLEKAVNQTNKNANGGKRFGF</sequence>
<dbReference type="Proteomes" id="UP000307517">
    <property type="component" value="Unassembled WGS sequence"/>
</dbReference>
<reference evidence="2 3" key="1">
    <citation type="submission" date="2019-04" db="EMBL/GenBank/DDBJ databases">
        <title>Genome Announcement to Ensure Probiotic Safety of Lactobacillus rhamnosus UBLR-58.</title>
        <authorList>
            <person name="Sulthana A."/>
            <person name="Lakshmi S.G."/>
            <person name="Madempudi R.S."/>
        </authorList>
    </citation>
    <scope>NUCLEOTIDE SEQUENCE [LARGE SCALE GENOMIC DNA]</scope>
    <source>
        <strain evidence="2 3">UBLR-58</strain>
    </source>
</reference>
<accession>A0A508YII4</accession>
<dbReference type="EMBL" id="JACCKI010000009">
    <property type="protein sequence ID" value="NZA05556.1"/>
    <property type="molecule type" value="Genomic_DNA"/>
</dbReference>
<dbReference type="EMBL" id="SSHM01000001">
    <property type="protein sequence ID" value="THC79275.1"/>
    <property type="molecule type" value="Genomic_DNA"/>
</dbReference>
<dbReference type="AlphaFoldDB" id="A0A508YII4"/>
<evidence type="ECO:0000313" key="4">
    <source>
        <dbReference type="Proteomes" id="UP000552935"/>
    </source>
</evidence>
<proteinExistence type="predicted"/>
<protein>
    <submittedName>
        <fullName evidence="1">Uncharacterized protein</fullName>
    </submittedName>
</protein>
<evidence type="ECO:0000313" key="3">
    <source>
        <dbReference type="Proteomes" id="UP000307517"/>
    </source>
</evidence>
<evidence type="ECO:0000313" key="1">
    <source>
        <dbReference type="EMBL" id="NZA05556.1"/>
    </source>
</evidence>
<reference evidence="1 4" key="2">
    <citation type="submission" date="2020-07" db="EMBL/GenBank/DDBJ databases">
        <title>Organ Donor 1.</title>
        <authorList>
            <person name="Marsh A.J."/>
            <person name="Azcarate-Peril M.A."/>
        </authorList>
    </citation>
    <scope>NUCLEOTIDE SEQUENCE [LARGE SCALE GENOMIC DNA]</scope>
    <source>
        <strain evidence="1 4">AMC0712</strain>
    </source>
</reference>
<gene>
    <name evidence="2" type="ORF">E6L36_01910</name>
    <name evidence="1" type="ORF">H0N82_10760</name>
</gene>
<dbReference type="RefSeq" id="WP_005691056.1">
    <property type="nucleotide sequence ID" value="NZ_CABFNI010000001.1"/>
</dbReference>
<evidence type="ECO:0000313" key="2">
    <source>
        <dbReference type="EMBL" id="THC79275.1"/>
    </source>
</evidence>
<comment type="caution">
    <text evidence="1">The sequence shown here is derived from an EMBL/GenBank/DDBJ whole genome shotgun (WGS) entry which is preliminary data.</text>
</comment>
<name>A0A508YII4_LACRH</name>
<dbReference type="Proteomes" id="UP000552935">
    <property type="component" value="Unassembled WGS sequence"/>
</dbReference>